<dbReference type="InterPro" id="IPR006690">
    <property type="entry name" value="OMPA-like_CS"/>
</dbReference>
<organism evidence="13 14">
    <name type="scientific">Candidatus Methylopumilus turicensis</name>
    <dbReference type="NCBI Taxonomy" id="1581680"/>
    <lineage>
        <taxon>Bacteria</taxon>
        <taxon>Pseudomonadati</taxon>
        <taxon>Pseudomonadota</taxon>
        <taxon>Betaproteobacteria</taxon>
        <taxon>Nitrosomonadales</taxon>
        <taxon>Methylophilaceae</taxon>
        <taxon>Candidatus Methylopumilus</taxon>
    </lineage>
</organism>
<dbReference type="GO" id="GO:0009279">
    <property type="term" value="C:cell outer membrane"/>
    <property type="evidence" value="ECO:0007669"/>
    <property type="project" value="UniProtKB-SubCell"/>
</dbReference>
<dbReference type="Pfam" id="PF13505">
    <property type="entry name" value="OMP_b-brl"/>
    <property type="match status" value="1"/>
</dbReference>
<proteinExistence type="predicted"/>
<gene>
    <name evidence="13" type="ORF">BN1209_1395</name>
</gene>
<keyword evidence="14" id="KW-1185">Reference proteome</keyword>
<dbReference type="EMBL" id="LN794158">
    <property type="protein sequence ID" value="CEN56434.1"/>
    <property type="molecule type" value="Genomic_DNA"/>
</dbReference>
<dbReference type="KEGG" id="mbac:BN1209_1395"/>
<keyword evidence="4" id="KW-0812">Transmembrane</keyword>
<evidence type="ECO:0000256" key="10">
    <source>
        <dbReference type="PROSITE-ProRule" id="PRU00473"/>
    </source>
</evidence>
<keyword evidence="5 11" id="KW-0732">Signal</keyword>
<keyword evidence="6" id="KW-0406">Ion transport</keyword>
<dbReference type="PANTHER" id="PTHR30329">
    <property type="entry name" value="STATOR ELEMENT OF FLAGELLAR MOTOR COMPLEX"/>
    <property type="match status" value="1"/>
</dbReference>
<keyword evidence="8 10" id="KW-0472">Membrane</keyword>
<dbReference type="InterPro" id="IPR006665">
    <property type="entry name" value="OmpA-like"/>
</dbReference>
<evidence type="ECO:0000256" key="3">
    <source>
        <dbReference type="ARBA" id="ARBA00022452"/>
    </source>
</evidence>
<evidence type="ECO:0000256" key="2">
    <source>
        <dbReference type="ARBA" id="ARBA00022448"/>
    </source>
</evidence>
<evidence type="ECO:0000256" key="11">
    <source>
        <dbReference type="SAM" id="SignalP"/>
    </source>
</evidence>
<dbReference type="SUPFAM" id="SSF56925">
    <property type="entry name" value="OMPA-like"/>
    <property type="match status" value="1"/>
</dbReference>
<evidence type="ECO:0000256" key="9">
    <source>
        <dbReference type="ARBA" id="ARBA00023237"/>
    </source>
</evidence>
<dbReference type="PRINTS" id="PR01023">
    <property type="entry name" value="NAFLGMOTY"/>
</dbReference>
<evidence type="ECO:0000259" key="12">
    <source>
        <dbReference type="PROSITE" id="PS51123"/>
    </source>
</evidence>
<evidence type="ECO:0000256" key="1">
    <source>
        <dbReference type="ARBA" id="ARBA00004571"/>
    </source>
</evidence>
<feature type="signal peptide" evidence="11">
    <location>
        <begin position="1"/>
        <end position="23"/>
    </location>
</feature>
<feature type="domain" description="OmpA-like" evidence="12">
    <location>
        <begin position="220"/>
        <end position="345"/>
    </location>
</feature>
<evidence type="ECO:0000313" key="13">
    <source>
        <dbReference type="EMBL" id="CEN56434.1"/>
    </source>
</evidence>
<keyword evidence="9" id="KW-0998">Cell outer membrane</keyword>
<dbReference type="GO" id="GO:0046930">
    <property type="term" value="C:pore complex"/>
    <property type="evidence" value="ECO:0007669"/>
    <property type="project" value="UniProtKB-KW"/>
</dbReference>
<dbReference type="AlphaFoldDB" id="A0A0B7IZ94"/>
<keyword evidence="2" id="KW-0813">Transport</keyword>
<dbReference type="InterPro" id="IPR006664">
    <property type="entry name" value="OMP_bac"/>
</dbReference>
<dbReference type="PRINTS" id="PR01021">
    <property type="entry name" value="OMPADOMAIN"/>
</dbReference>
<dbReference type="PROSITE" id="PS51123">
    <property type="entry name" value="OMPA_2"/>
    <property type="match status" value="1"/>
</dbReference>
<evidence type="ECO:0000256" key="6">
    <source>
        <dbReference type="ARBA" id="ARBA00023065"/>
    </source>
</evidence>
<dbReference type="CDD" id="cd07185">
    <property type="entry name" value="OmpA_C-like"/>
    <property type="match status" value="1"/>
</dbReference>
<dbReference type="OrthoDB" id="1149075at2"/>
<comment type="subcellular location">
    <subcellularLocation>
        <location evidence="1">Cell outer membrane</location>
        <topology evidence="1">Multi-pass membrane protein</topology>
    </subcellularLocation>
</comment>
<evidence type="ECO:0000256" key="5">
    <source>
        <dbReference type="ARBA" id="ARBA00022729"/>
    </source>
</evidence>
<dbReference type="Gene3D" id="2.40.160.20">
    <property type="match status" value="1"/>
</dbReference>
<feature type="chain" id="PRO_5002117149" evidence="11">
    <location>
        <begin position="24"/>
        <end position="352"/>
    </location>
</feature>
<name>A0A0B7IZ94_9PROT</name>
<dbReference type="InterPro" id="IPR036737">
    <property type="entry name" value="OmpA-like_sf"/>
</dbReference>
<keyword evidence="3" id="KW-1134">Transmembrane beta strand</keyword>
<evidence type="ECO:0000256" key="7">
    <source>
        <dbReference type="ARBA" id="ARBA00023114"/>
    </source>
</evidence>
<evidence type="ECO:0000313" key="14">
    <source>
        <dbReference type="Proteomes" id="UP000056322"/>
    </source>
</evidence>
<dbReference type="HOGENOM" id="CLU_762483_0_0_4"/>
<dbReference type="InterPro" id="IPR027385">
    <property type="entry name" value="Beta-barrel_OMP"/>
</dbReference>
<sequence>MKKNLMSLAILTALSFASLAASADEAAYKGAWYALPGVSYNWTDSDLKADDGMGGFLRAGKEISQNWDVQFGGSYASVDGNANGKYKQTLLGVDALYMFSREKLRPFLLVGVGYAHNKLDYAVSGGSKDSLMGNVGAGVQYALTENIGLQADLRSVWSQAEVGADSKTVANTVLNVGAIFRFGVPAPVVAEPVVQQVAPQPVLEAPAAEPVVVTKPVCKPVIETITIQSEALFDFDKVTIKGKNNQVLDGVAAKIKEHDDIEFILVTGHTDKIGSDAYNQKLSERRADAVKKYLASHGIKDVRIKSVGKGESEPVVDCAGVKGNKKIIECLAPNRRVVVDATHKQEDGCTAN</sequence>
<dbReference type="Gene3D" id="3.30.1330.60">
    <property type="entry name" value="OmpA-like domain"/>
    <property type="match status" value="1"/>
</dbReference>
<dbReference type="RefSeq" id="WP_045751528.1">
    <property type="nucleotide sequence ID" value="NZ_LN794158.1"/>
</dbReference>
<dbReference type="PANTHER" id="PTHR30329:SF21">
    <property type="entry name" value="LIPOPROTEIN YIAD-RELATED"/>
    <property type="match status" value="1"/>
</dbReference>
<dbReference type="SUPFAM" id="SSF103088">
    <property type="entry name" value="OmpA-like"/>
    <property type="match status" value="1"/>
</dbReference>
<dbReference type="InterPro" id="IPR011250">
    <property type="entry name" value="OMP/PagP_B-barrel"/>
</dbReference>
<dbReference type="Pfam" id="PF00691">
    <property type="entry name" value="OmpA"/>
    <property type="match status" value="1"/>
</dbReference>
<dbReference type="PROSITE" id="PS01068">
    <property type="entry name" value="OMPA_1"/>
    <property type="match status" value="1"/>
</dbReference>
<dbReference type="Proteomes" id="UP000056322">
    <property type="component" value="Chromosome 1"/>
</dbReference>
<protein>
    <submittedName>
        <fullName evidence="13">OmpA/MotB</fullName>
    </submittedName>
</protein>
<dbReference type="InterPro" id="IPR050330">
    <property type="entry name" value="Bact_OuterMem_StrucFunc"/>
</dbReference>
<evidence type="ECO:0000256" key="4">
    <source>
        <dbReference type="ARBA" id="ARBA00022692"/>
    </source>
</evidence>
<keyword evidence="7" id="KW-0626">Porin</keyword>
<accession>A0A0B7IZ94</accession>
<dbReference type="GO" id="GO:0006811">
    <property type="term" value="P:monoatomic ion transport"/>
    <property type="evidence" value="ECO:0007669"/>
    <property type="project" value="UniProtKB-KW"/>
</dbReference>
<evidence type="ECO:0000256" key="8">
    <source>
        <dbReference type="ARBA" id="ARBA00023136"/>
    </source>
</evidence>
<dbReference type="STRING" id="1581680.BN1209_1395"/>
<reference evidence="14" key="1">
    <citation type="submission" date="2014-12" db="EMBL/GenBank/DDBJ databases">
        <authorList>
            <person name="Salcher M.M."/>
        </authorList>
    </citation>
    <scope>NUCLEOTIDE SEQUENCE [LARGE SCALE GENOMIC DNA]</scope>
    <source>
        <strain evidence="14">MMS-10A-171</strain>
    </source>
</reference>
<dbReference type="GO" id="GO:0015288">
    <property type="term" value="F:porin activity"/>
    <property type="evidence" value="ECO:0007669"/>
    <property type="project" value="UniProtKB-KW"/>
</dbReference>